<name>A0A9D1ACK8_9FIRM</name>
<dbReference type="InterPro" id="IPR004625">
    <property type="entry name" value="PyrdxlKinase"/>
</dbReference>
<dbReference type="GO" id="GO:0008478">
    <property type="term" value="F:pyridoxal kinase activity"/>
    <property type="evidence" value="ECO:0007669"/>
    <property type="project" value="UniProtKB-EC"/>
</dbReference>
<keyword evidence="2 7" id="KW-0808">Transferase</keyword>
<feature type="domain" description="Pyridoxamine kinase/Phosphomethylpyrimidine kinase" evidence="6">
    <location>
        <begin position="68"/>
        <end position="252"/>
    </location>
</feature>
<dbReference type="AlphaFoldDB" id="A0A9D1ACK8"/>
<protein>
    <recommendedName>
        <fullName evidence="1">pyridoxal kinase</fullName>
        <ecNumber evidence="1">2.7.1.35</ecNumber>
    </recommendedName>
</protein>
<dbReference type="CDD" id="cd01173">
    <property type="entry name" value="pyridoxal_pyridoxamine_kinase"/>
    <property type="match status" value="1"/>
</dbReference>
<dbReference type="Gene3D" id="3.40.1190.20">
    <property type="match status" value="1"/>
</dbReference>
<dbReference type="Proteomes" id="UP000886757">
    <property type="component" value="Unassembled WGS sequence"/>
</dbReference>
<evidence type="ECO:0000256" key="3">
    <source>
        <dbReference type="ARBA" id="ARBA00022741"/>
    </source>
</evidence>
<comment type="caution">
    <text evidence="7">The sequence shown here is derived from an EMBL/GenBank/DDBJ whole genome shotgun (WGS) entry which is preliminary data.</text>
</comment>
<dbReference type="Pfam" id="PF08543">
    <property type="entry name" value="Phos_pyr_kin"/>
    <property type="match status" value="1"/>
</dbReference>
<organism evidence="7 8">
    <name type="scientific">Candidatus Choladousia intestinavium</name>
    <dbReference type="NCBI Taxonomy" id="2840727"/>
    <lineage>
        <taxon>Bacteria</taxon>
        <taxon>Bacillati</taxon>
        <taxon>Bacillota</taxon>
        <taxon>Clostridia</taxon>
        <taxon>Lachnospirales</taxon>
        <taxon>Lachnospiraceae</taxon>
        <taxon>Lachnospiraceae incertae sedis</taxon>
        <taxon>Candidatus Choladousia</taxon>
    </lineage>
</organism>
<dbReference type="InterPro" id="IPR013749">
    <property type="entry name" value="PM/HMP-P_kinase-1"/>
</dbReference>
<evidence type="ECO:0000256" key="5">
    <source>
        <dbReference type="ARBA" id="ARBA00022840"/>
    </source>
</evidence>
<dbReference type="SUPFAM" id="SSF53613">
    <property type="entry name" value="Ribokinase-like"/>
    <property type="match status" value="1"/>
</dbReference>
<evidence type="ECO:0000259" key="6">
    <source>
        <dbReference type="Pfam" id="PF08543"/>
    </source>
</evidence>
<dbReference type="PANTHER" id="PTHR10534:SF2">
    <property type="entry name" value="PYRIDOXAL KINASE"/>
    <property type="match status" value="1"/>
</dbReference>
<evidence type="ECO:0000313" key="8">
    <source>
        <dbReference type="Proteomes" id="UP000886757"/>
    </source>
</evidence>
<evidence type="ECO:0000313" key="7">
    <source>
        <dbReference type="EMBL" id="HIR13641.1"/>
    </source>
</evidence>
<reference evidence="7" key="2">
    <citation type="journal article" date="2021" name="PeerJ">
        <title>Extensive microbial diversity within the chicken gut microbiome revealed by metagenomics and culture.</title>
        <authorList>
            <person name="Gilroy R."/>
            <person name="Ravi A."/>
            <person name="Getino M."/>
            <person name="Pursley I."/>
            <person name="Horton D.L."/>
            <person name="Alikhan N.F."/>
            <person name="Baker D."/>
            <person name="Gharbi K."/>
            <person name="Hall N."/>
            <person name="Watson M."/>
            <person name="Adriaenssens E.M."/>
            <person name="Foster-Nyarko E."/>
            <person name="Jarju S."/>
            <person name="Secka A."/>
            <person name="Antonio M."/>
            <person name="Oren A."/>
            <person name="Chaudhuri R.R."/>
            <person name="La Ragione R."/>
            <person name="Hildebrand F."/>
            <person name="Pallen M.J."/>
        </authorList>
    </citation>
    <scope>NUCLEOTIDE SEQUENCE</scope>
    <source>
        <strain evidence="7">ChiSjej4B22-8148</strain>
    </source>
</reference>
<dbReference type="EC" id="2.7.1.35" evidence="1"/>
<dbReference type="InterPro" id="IPR029056">
    <property type="entry name" value="Ribokinase-like"/>
</dbReference>
<evidence type="ECO:0000256" key="4">
    <source>
        <dbReference type="ARBA" id="ARBA00022777"/>
    </source>
</evidence>
<evidence type="ECO:0000256" key="2">
    <source>
        <dbReference type="ARBA" id="ARBA00022679"/>
    </source>
</evidence>
<keyword evidence="5" id="KW-0067">ATP-binding</keyword>
<keyword evidence="4 7" id="KW-0418">Kinase</keyword>
<dbReference type="GO" id="GO:0009443">
    <property type="term" value="P:pyridoxal 5'-phosphate salvage"/>
    <property type="evidence" value="ECO:0007669"/>
    <property type="project" value="InterPro"/>
</dbReference>
<evidence type="ECO:0000256" key="1">
    <source>
        <dbReference type="ARBA" id="ARBA00012104"/>
    </source>
</evidence>
<keyword evidence="3" id="KW-0547">Nucleotide-binding</keyword>
<accession>A0A9D1ACK8</accession>
<dbReference type="EMBL" id="DVGK01000078">
    <property type="protein sequence ID" value="HIR13641.1"/>
    <property type="molecule type" value="Genomic_DNA"/>
</dbReference>
<dbReference type="NCBIfam" id="NF005491">
    <property type="entry name" value="PRK07105.1"/>
    <property type="match status" value="1"/>
</dbReference>
<reference evidence="7" key="1">
    <citation type="submission" date="2020-10" db="EMBL/GenBank/DDBJ databases">
        <authorList>
            <person name="Gilroy R."/>
        </authorList>
    </citation>
    <scope>NUCLEOTIDE SEQUENCE</scope>
    <source>
        <strain evidence="7">ChiSjej4B22-8148</strain>
    </source>
</reference>
<dbReference type="GO" id="GO:0005524">
    <property type="term" value="F:ATP binding"/>
    <property type="evidence" value="ECO:0007669"/>
    <property type="project" value="UniProtKB-KW"/>
</dbReference>
<gene>
    <name evidence="7" type="ORF">IAB31_06935</name>
</gene>
<proteinExistence type="predicted"/>
<dbReference type="PANTHER" id="PTHR10534">
    <property type="entry name" value="PYRIDOXAL KINASE"/>
    <property type="match status" value="1"/>
</dbReference>
<dbReference type="GO" id="GO:0005829">
    <property type="term" value="C:cytosol"/>
    <property type="evidence" value="ECO:0007669"/>
    <property type="project" value="TreeGrafter"/>
</dbReference>
<sequence>MKRILTVQDISCVGRCSLTVALPILSAMGLETAILPTAVLSTHTQFSGFTFRDLTDDLPGIAAHWKREGLDFKAVYTGYLGSPRQISFVSSLFEEYRTGGCTAIVDPVMGDNGKLYTGFDEKFAAEMALLCGKADYILPNMTEAAFMLKEEYRAGDYTEKEIQELLRRLCGLGAKTAVLTGVSFHEKELGVMAYDSAADTFYSYFNEKIPVSYHGTGDCFASCFTGAILRGQSLQEAIKLSADFIVACLKATMADPERRSYGVNFEEALPLLVPEA</sequence>